<dbReference type="SUPFAM" id="SSF55811">
    <property type="entry name" value="Nudix"/>
    <property type="match status" value="1"/>
</dbReference>
<dbReference type="PANTHER" id="PTHR43736:SF4">
    <property type="entry name" value="SLR1690 PROTEIN"/>
    <property type="match status" value="1"/>
</dbReference>
<dbReference type="InterPro" id="IPR054105">
    <property type="entry name" value="WHD_NrtR"/>
</dbReference>
<dbReference type="InterPro" id="IPR015797">
    <property type="entry name" value="NUDIX_hydrolase-like_dom_sf"/>
</dbReference>
<name>A0A418N390_9FLAO</name>
<evidence type="ECO:0000313" key="4">
    <source>
        <dbReference type="Proteomes" id="UP000284189"/>
    </source>
</evidence>
<dbReference type="PANTHER" id="PTHR43736">
    <property type="entry name" value="ADP-RIBOSE PYROPHOSPHATASE"/>
    <property type="match status" value="1"/>
</dbReference>
<dbReference type="EMBL" id="QXFJ01000030">
    <property type="protein sequence ID" value="RIV68276.1"/>
    <property type="molecule type" value="Genomic_DNA"/>
</dbReference>
<dbReference type="SUPFAM" id="SSF46785">
    <property type="entry name" value="Winged helix' DNA-binding domain"/>
    <property type="match status" value="1"/>
</dbReference>
<sequence>MTKQEKLQDIQVKPDSFECSVTADITVFGYVDGKLKILLIKRSFGHFKNQWHVPGGVMEADETIEDCAAKVLFSLTGFRDIHFEQVKTYTELDRHPLKRVITVCFYALVRPENHPLTLRDNVTSIDWFDMDKIPEKLGYDHEKLINEAYLFVQNNLRHKLIVGELLPKEFTLQELQNLYEDILDVELDRRNFRKRIFQMDVLENTGEKKQGVKGGPYLYRLKQSKAIR</sequence>
<dbReference type="InterPro" id="IPR036390">
    <property type="entry name" value="WH_DNA-bd_sf"/>
</dbReference>
<dbReference type="AlphaFoldDB" id="A0A418N390"/>
<dbReference type="OrthoDB" id="9786141at2"/>
<accession>A0A418N390</accession>
<dbReference type="InterPro" id="IPR036388">
    <property type="entry name" value="WH-like_DNA-bd_sf"/>
</dbReference>
<dbReference type="EMBL" id="VNWL01000029">
    <property type="protein sequence ID" value="TXJ99966.1"/>
    <property type="molecule type" value="Genomic_DNA"/>
</dbReference>
<evidence type="ECO:0000313" key="3">
    <source>
        <dbReference type="EMBL" id="TXJ99966.1"/>
    </source>
</evidence>
<dbReference type="InterPro" id="IPR000086">
    <property type="entry name" value="NUDIX_hydrolase_dom"/>
</dbReference>
<dbReference type="Pfam" id="PF21906">
    <property type="entry name" value="WHD_NrtR"/>
    <property type="match status" value="1"/>
</dbReference>
<protein>
    <submittedName>
        <fullName evidence="2">NUDIX domain-containing protein</fullName>
    </submittedName>
    <submittedName>
        <fullName evidence="3">NUDIX hydrolase</fullName>
    </submittedName>
</protein>
<keyword evidence="5" id="KW-1185">Reference proteome</keyword>
<evidence type="ECO:0000313" key="2">
    <source>
        <dbReference type="EMBL" id="RIV68276.1"/>
    </source>
</evidence>
<organism evidence="2 4">
    <name type="scientific">Flagellimonas aequoris</name>
    <dbReference type="NCBI Taxonomy" id="2306997"/>
    <lineage>
        <taxon>Bacteria</taxon>
        <taxon>Pseudomonadati</taxon>
        <taxon>Bacteroidota</taxon>
        <taxon>Flavobacteriia</taxon>
        <taxon>Flavobacteriales</taxon>
        <taxon>Flavobacteriaceae</taxon>
        <taxon>Flagellimonas</taxon>
    </lineage>
</organism>
<dbReference type="Gene3D" id="3.90.79.10">
    <property type="entry name" value="Nucleoside Triphosphate Pyrophosphohydrolase"/>
    <property type="match status" value="1"/>
</dbReference>
<proteinExistence type="predicted"/>
<dbReference type="Proteomes" id="UP000284189">
    <property type="component" value="Unassembled WGS sequence"/>
</dbReference>
<evidence type="ECO:0000313" key="5">
    <source>
        <dbReference type="Proteomes" id="UP000321528"/>
    </source>
</evidence>
<reference evidence="3 5" key="2">
    <citation type="submission" date="2019-07" db="EMBL/GenBank/DDBJ databases">
        <title>Draft genome of two Muricauda strains isolated from deep sea.</title>
        <authorList>
            <person name="Sun C."/>
        </authorList>
    </citation>
    <scope>NUCLEOTIDE SEQUENCE [LARGE SCALE GENOMIC DNA]</scope>
    <source>
        <strain evidence="3 5">NH166</strain>
    </source>
</reference>
<dbReference type="Proteomes" id="UP000321528">
    <property type="component" value="Unassembled WGS sequence"/>
</dbReference>
<gene>
    <name evidence="2" type="ORF">D2U88_13675</name>
    <name evidence="3" type="ORF">FQ019_13525</name>
</gene>
<dbReference type="Pfam" id="PF00293">
    <property type="entry name" value="NUDIX"/>
    <property type="match status" value="1"/>
</dbReference>
<reference evidence="2 4" key="1">
    <citation type="submission" date="2018-08" db="EMBL/GenBank/DDBJ databases">
        <title>Proposal of Muricauda 72 sp.nov. and Muricauda NH166 sp.nov., isolated from seawater.</title>
        <authorList>
            <person name="Cheng H."/>
            <person name="Wu Y.-H."/>
            <person name="Guo L.-L."/>
            <person name="Xu X.-W."/>
        </authorList>
    </citation>
    <scope>NUCLEOTIDE SEQUENCE [LARGE SCALE GENOMIC DNA]</scope>
    <source>
        <strain evidence="2 4">NH166</strain>
    </source>
</reference>
<comment type="caution">
    <text evidence="2">The sequence shown here is derived from an EMBL/GenBank/DDBJ whole genome shotgun (WGS) entry which is preliminary data.</text>
</comment>
<dbReference type="Gene3D" id="1.10.10.10">
    <property type="entry name" value="Winged helix-like DNA-binding domain superfamily/Winged helix DNA-binding domain"/>
    <property type="match status" value="1"/>
</dbReference>
<dbReference type="GO" id="GO:0016787">
    <property type="term" value="F:hydrolase activity"/>
    <property type="evidence" value="ECO:0007669"/>
    <property type="project" value="UniProtKB-KW"/>
</dbReference>
<keyword evidence="3" id="KW-0378">Hydrolase</keyword>
<dbReference type="RefSeq" id="WP_119641117.1">
    <property type="nucleotide sequence ID" value="NZ_QXFJ01000030.1"/>
</dbReference>
<feature type="domain" description="Nudix hydrolase" evidence="1">
    <location>
        <begin position="20"/>
        <end position="151"/>
    </location>
</feature>
<evidence type="ECO:0000259" key="1">
    <source>
        <dbReference type="PROSITE" id="PS51462"/>
    </source>
</evidence>
<dbReference type="PROSITE" id="PS51462">
    <property type="entry name" value="NUDIX"/>
    <property type="match status" value="1"/>
</dbReference>
<dbReference type="CDD" id="cd18873">
    <property type="entry name" value="NUDIX_NadM_like"/>
    <property type="match status" value="1"/>
</dbReference>